<evidence type="ECO:0000313" key="1">
    <source>
        <dbReference type="EMBL" id="TQN40963.1"/>
    </source>
</evidence>
<sequence length="81" mass="8711">MWRNTRAALTRSVEDEEVSVLTIGPDGEPSFAMQAHGVLQVGLNREFLLQALDAGDSGQLVLELDGPIAPWHSATRRGPGT</sequence>
<evidence type="ECO:0000313" key="2">
    <source>
        <dbReference type="Proteomes" id="UP000319865"/>
    </source>
</evidence>
<proteinExistence type="predicted"/>
<reference evidence="1 2" key="1">
    <citation type="submission" date="2019-06" db="EMBL/GenBank/DDBJ databases">
        <title>Sequencing the genomes of 1000 actinobacteria strains.</title>
        <authorList>
            <person name="Klenk H.-P."/>
        </authorList>
    </citation>
    <scope>NUCLEOTIDE SEQUENCE [LARGE SCALE GENOMIC DNA]</scope>
    <source>
        <strain evidence="1 2">DSM 46837</strain>
    </source>
</reference>
<accession>A0A543PA53</accession>
<comment type="caution">
    <text evidence="1">The sequence shown here is derived from an EMBL/GenBank/DDBJ whole genome shotgun (WGS) entry which is preliminary data.</text>
</comment>
<protein>
    <submittedName>
        <fullName evidence="1">Uncharacterized protein</fullName>
    </submittedName>
</protein>
<dbReference type="AlphaFoldDB" id="A0A543PA53"/>
<organism evidence="1 2">
    <name type="scientific">Blastococcus colisei</name>
    <dbReference type="NCBI Taxonomy" id="1564162"/>
    <lineage>
        <taxon>Bacteria</taxon>
        <taxon>Bacillati</taxon>
        <taxon>Actinomycetota</taxon>
        <taxon>Actinomycetes</taxon>
        <taxon>Geodermatophilales</taxon>
        <taxon>Geodermatophilaceae</taxon>
        <taxon>Blastococcus</taxon>
    </lineage>
</organism>
<dbReference type="Proteomes" id="UP000319865">
    <property type="component" value="Unassembled WGS sequence"/>
</dbReference>
<dbReference type="RefSeq" id="WP_211354967.1">
    <property type="nucleotide sequence ID" value="NZ_VFQE01000001.1"/>
</dbReference>
<gene>
    <name evidence="1" type="ORF">FHU33_0315</name>
</gene>
<name>A0A543PA53_9ACTN</name>
<dbReference type="EMBL" id="VFQE01000001">
    <property type="protein sequence ID" value="TQN40963.1"/>
    <property type="molecule type" value="Genomic_DNA"/>
</dbReference>
<keyword evidence="2" id="KW-1185">Reference proteome</keyword>